<dbReference type="InterPro" id="IPR008565">
    <property type="entry name" value="TtsA-like_GH18_dom"/>
</dbReference>
<reference evidence="3" key="1">
    <citation type="submission" date="2019-08" db="EMBL/GenBank/DDBJ databases">
        <authorList>
            <person name="Kucharzyk K."/>
            <person name="Murdoch R.W."/>
            <person name="Higgins S."/>
            <person name="Loffler F."/>
        </authorList>
    </citation>
    <scope>NUCLEOTIDE SEQUENCE</scope>
</reference>
<sequence>MTFDIERELDALIKREGGYSNDPDDLGGETIYGITAGVARDSGYTGPMRDMPLSVDKNIYRKRYWTGPKFDQVAQLSSAIAAELFDTGVNMGQPKAVEFLQMVLNAFNQEGTRYPDLVEDSSIGPKTLAVLRSYLAWRGAEGENVMVRALNCLQGARYVELSRTRQANEKYVYGWIKERVVM</sequence>
<name>A0A645ICF5_9ZZZZ</name>
<evidence type="ECO:0000259" key="2">
    <source>
        <dbReference type="Pfam" id="PF09374"/>
    </source>
</evidence>
<protein>
    <submittedName>
        <fullName evidence="3">Uncharacterized protein</fullName>
    </submittedName>
</protein>
<dbReference type="Pfam" id="PF09374">
    <property type="entry name" value="PG_binding_3"/>
    <property type="match status" value="1"/>
</dbReference>
<dbReference type="SUPFAM" id="SSF53955">
    <property type="entry name" value="Lysozyme-like"/>
    <property type="match status" value="1"/>
</dbReference>
<dbReference type="InterPro" id="IPR023346">
    <property type="entry name" value="Lysozyme-like_dom_sf"/>
</dbReference>
<dbReference type="Gene3D" id="1.20.141.10">
    <property type="entry name" value="Chitosanase, subunit A, domain 1"/>
    <property type="match status" value="1"/>
</dbReference>
<gene>
    <name evidence="3" type="ORF">SDC9_192680</name>
</gene>
<evidence type="ECO:0000259" key="1">
    <source>
        <dbReference type="Pfam" id="PF05838"/>
    </source>
</evidence>
<feature type="domain" description="TtsA-like Glycoside hydrolase family 108" evidence="1">
    <location>
        <begin position="10"/>
        <end position="92"/>
    </location>
</feature>
<dbReference type="EMBL" id="VSSQ01104747">
    <property type="protein sequence ID" value="MPN45113.1"/>
    <property type="molecule type" value="Genomic_DNA"/>
</dbReference>
<proteinExistence type="predicted"/>
<dbReference type="CDD" id="cd13926">
    <property type="entry name" value="N-acetylmuramidase_GH108"/>
    <property type="match status" value="1"/>
</dbReference>
<dbReference type="AlphaFoldDB" id="A0A645ICF5"/>
<dbReference type="Pfam" id="PF05838">
    <property type="entry name" value="Glyco_hydro_108"/>
    <property type="match status" value="1"/>
</dbReference>
<organism evidence="3">
    <name type="scientific">bioreactor metagenome</name>
    <dbReference type="NCBI Taxonomy" id="1076179"/>
    <lineage>
        <taxon>unclassified sequences</taxon>
        <taxon>metagenomes</taxon>
        <taxon>ecological metagenomes</taxon>
    </lineage>
</organism>
<feature type="domain" description="Peptidoglycan binding" evidence="2">
    <location>
        <begin position="96"/>
        <end position="180"/>
    </location>
</feature>
<accession>A0A645ICF5</accession>
<evidence type="ECO:0000313" key="3">
    <source>
        <dbReference type="EMBL" id="MPN45113.1"/>
    </source>
</evidence>
<dbReference type="InterPro" id="IPR018537">
    <property type="entry name" value="Peptidoglycan-bd_3"/>
</dbReference>
<comment type="caution">
    <text evidence="3">The sequence shown here is derived from an EMBL/GenBank/DDBJ whole genome shotgun (WGS) entry which is preliminary data.</text>
</comment>